<dbReference type="AlphaFoldDB" id="A0A7M4DPW4"/>
<keyword evidence="3" id="KW-1185">Reference proteome</keyword>
<dbReference type="PANTHER" id="PTHR37318:SF1">
    <property type="entry name" value="BSL7504 PROTEIN"/>
    <property type="match status" value="1"/>
</dbReference>
<dbReference type="RefSeq" id="WP_156742811.1">
    <property type="nucleotide sequence ID" value="NZ_CACRYJ010000059.1"/>
</dbReference>
<proteinExistence type="predicted"/>
<name>A0A7M4DPW4_9MICO</name>
<dbReference type="InterPro" id="IPR036388">
    <property type="entry name" value="WH-like_DNA-bd_sf"/>
</dbReference>
<feature type="domain" description="Winged helix DNA-binding" evidence="1">
    <location>
        <begin position="14"/>
        <end position="91"/>
    </location>
</feature>
<dbReference type="InterPro" id="IPR036390">
    <property type="entry name" value="WH_DNA-bd_sf"/>
</dbReference>
<evidence type="ECO:0000313" key="3">
    <source>
        <dbReference type="Proteomes" id="UP000419743"/>
    </source>
</evidence>
<protein>
    <recommendedName>
        <fullName evidence="1">Winged helix DNA-binding domain-containing protein</fullName>
    </recommendedName>
</protein>
<gene>
    <name evidence="2" type="ORF">HALOF300_04200</name>
</gene>
<dbReference type="PANTHER" id="PTHR37318">
    <property type="entry name" value="BSL7504 PROTEIN"/>
    <property type="match status" value="1"/>
</dbReference>
<dbReference type="Proteomes" id="UP000419743">
    <property type="component" value="Unassembled WGS sequence"/>
</dbReference>
<evidence type="ECO:0000259" key="1">
    <source>
        <dbReference type="Pfam" id="PF13601"/>
    </source>
</evidence>
<dbReference type="SUPFAM" id="SSF46785">
    <property type="entry name" value="Winged helix' DNA-binding domain"/>
    <property type="match status" value="1"/>
</dbReference>
<sequence>MPPALDPVIHPIQRLRICALLDPVTEEEFAALRDLLETSDSALSKQLSALTEAGYASQRRAARGGRSRVWVQLTPTGRRAFRNHVAALTALASHAGDPD</sequence>
<dbReference type="Pfam" id="PF13601">
    <property type="entry name" value="HTH_34"/>
    <property type="match status" value="1"/>
</dbReference>
<organism evidence="2 3">
    <name type="scientific">Occultella aeris</name>
    <dbReference type="NCBI Taxonomy" id="2761496"/>
    <lineage>
        <taxon>Bacteria</taxon>
        <taxon>Bacillati</taxon>
        <taxon>Actinomycetota</taxon>
        <taxon>Actinomycetes</taxon>
        <taxon>Micrococcales</taxon>
        <taxon>Ruaniaceae</taxon>
        <taxon>Occultella</taxon>
    </lineage>
</organism>
<accession>A0A7M4DPW4</accession>
<dbReference type="InterPro" id="IPR027395">
    <property type="entry name" value="WH_DNA-bd_dom"/>
</dbReference>
<dbReference type="Gene3D" id="1.10.10.10">
    <property type="entry name" value="Winged helix-like DNA-binding domain superfamily/Winged helix DNA-binding domain"/>
    <property type="match status" value="1"/>
</dbReference>
<evidence type="ECO:0000313" key="2">
    <source>
        <dbReference type="EMBL" id="VZO39508.1"/>
    </source>
</evidence>
<comment type="caution">
    <text evidence="2">The sequence shown here is derived from an EMBL/GenBank/DDBJ whole genome shotgun (WGS) entry which is preliminary data.</text>
</comment>
<reference evidence="2 3" key="1">
    <citation type="submission" date="2019-11" db="EMBL/GenBank/DDBJ databases">
        <authorList>
            <person name="Criscuolo A."/>
        </authorList>
    </citation>
    <scope>NUCLEOTIDE SEQUENCE [LARGE SCALE GENOMIC DNA]</scope>
    <source>
        <strain evidence="2">CIP111667</strain>
    </source>
</reference>
<dbReference type="EMBL" id="CACRYJ010000059">
    <property type="protein sequence ID" value="VZO39508.1"/>
    <property type="molecule type" value="Genomic_DNA"/>
</dbReference>